<evidence type="ECO:0000256" key="1">
    <source>
        <dbReference type="SAM" id="MobiDB-lite"/>
    </source>
</evidence>
<keyword evidence="2" id="KW-0472">Membrane</keyword>
<protein>
    <submittedName>
        <fullName evidence="3">Uncharacterized protein</fullName>
    </submittedName>
</protein>
<feature type="compositionally biased region" description="Acidic residues" evidence="1">
    <location>
        <begin position="1"/>
        <end position="10"/>
    </location>
</feature>
<organism evidence="3 4">
    <name type="scientific">Tortispora caseinolytica NRRL Y-17796</name>
    <dbReference type="NCBI Taxonomy" id="767744"/>
    <lineage>
        <taxon>Eukaryota</taxon>
        <taxon>Fungi</taxon>
        <taxon>Dikarya</taxon>
        <taxon>Ascomycota</taxon>
        <taxon>Saccharomycotina</taxon>
        <taxon>Trigonopsidomycetes</taxon>
        <taxon>Trigonopsidales</taxon>
        <taxon>Trigonopsidaceae</taxon>
        <taxon>Tortispora</taxon>
    </lineage>
</organism>
<gene>
    <name evidence="3" type="ORF">CANCADRAFT_31944</name>
</gene>
<evidence type="ECO:0000313" key="4">
    <source>
        <dbReference type="Proteomes" id="UP000095023"/>
    </source>
</evidence>
<dbReference type="EMBL" id="KV453842">
    <property type="protein sequence ID" value="ODV91243.1"/>
    <property type="molecule type" value="Genomic_DNA"/>
</dbReference>
<keyword evidence="2" id="KW-1133">Transmembrane helix</keyword>
<dbReference type="OrthoDB" id="2014058at2759"/>
<dbReference type="InterPro" id="IPR008699">
    <property type="entry name" value="NDUFB8"/>
</dbReference>
<dbReference type="AlphaFoldDB" id="A0A1E4THM5"/>
<name>A0A1E4THM5_9ASCO</name>
<keyword evidence="2" id="KW-0812">Transmembrane</keyword>
<dbReference type="PANTHER" id="PTHR12840:SF1">
    <property type="entry name" value="NADH DEHYDROGENASE [UBIQUINONE] 1 BETA SUBCOMPLEX SUBUNIT 8, MITOCHONDRIAL"/>
    <property type="match status" value="1"/>
</dbReference>
<dbReference type="GO" id="GO:0005739">
    <property type="term" value="C:mitochondrion"/>
    <property type="evidence" value="ECO:0007669"/>
    <property type="project" value="InterPro"/>
</dbReference>
<keyword evidence="4" id="KW-1185">Reference proteome</keyword>
<proteinExistence type="predicted"/>
<feature type="transmembrane region" description="Helical" evidence="2">
    <location>
        <begin position="61"/>
        <end position="79"/>
    </location>
</feature>
<accession>A0A1E4THM5</accession>
<sequence>MNGNYPEEEFTPAQFKDPYAKYDDPQLRRNFGDYMPENAELYDFWSPEMSNVDMKKGGRDLAIFVASILGFTGLCYTVFAPERPAVKRSYPDGLYKELGGYSDGSDKSDIMAAREA</sequence>
<dbReference type="PANTHER" id="PTHR12840">
    <property type="entry name" value="NADH-UBIQUINONE OXIDOREDUCTASE ASHI SUBUNIT"/>
    <property type="match status" value="1"/>
</dbReference>
<feature type="region of interest" description="Disordered" evidence="1">
    <location>
        <begin position="1"/>
        <end position="20"/>
    </location>
</feature>
<evidence type="ECO:0000256" key="2">
    <source>
        <dbReference type="SAM" id="Phobius"/>
    </source>
</evidence>
<evidence type="ECO:0000313" key="3">
    <source>
        <dbReference type="EMBL" id="ODV91243.1"/>
    </source>
</evidence>
<reference evidence="4" key="1">
    <citation type="submission" date="2016-02" db="EMBL/GenBank/DDBJ databases">
        <title>Comparative genomics of biotechnologically important yeasts.</title>
        <authorList>
            <consortium name="DOE Joint Genome Institute"/>
            <person name="Riley R."/>
            <person name="Haridas S."/>
            <person name="Wolfe K.H."/>
            <person name="Lopes M.R."/>
            <person name="Hittinger C.T."/>
            <person name="Goker M."/>
            <person name="Salamov A."/>
            <person name="Wisecaver J."/>
            <person name="Long T.M."/>
            <person name="Aerts A.L."/>
            <person name="Barry K."/>
            <person name="Choi C."/>
            <person name="Clum A."/>
            <person name="Coughlan A.Y."/>
            <person name="Deshpande S."/>
            <person name="Douglass A.P."/>
            <person name="Hanson S.J."/>
            <person name="Klenk H.-P."/>
            <person name="Labutti K."/>
            <person name="Lapidus A."/>
            <person name="Lindquist E."/>
            <person name="Lipzen A."/>
            <person name="Meier-Kolthoff J.P."/>
            <person name="Ohm R.A."/>
            <person name="Otillar R.P."/>
            <person name="Pangilinan J."/>
            <person name="Peng Y."/>
            <person name="Rokas A."/>
            <person name="Rosa C.A."/>
            <person name="Scheuner C."/>
            <person name="Sibirny A.A."/>
            <person name="Slot J.C."/>
            <person name="Stielow J.B."/>
            <person name="Sun H."/>
            <person name="Kurtzman C.P."/>
            <person name="Blackwell M."/>
            <person name="Jeffries T.W."/>
            <person name="Grigoriev I.V."/>
        </authorList>
    </citation>
    <scope>NUCLEOTIDE SEQUENCE [LARGE SCALE GENOMIC DNA]</scope>
    <source>
        <strain evidence="4">NRRL Y-17796</strain>
    </source>
</reference>
<dbReference type="Proteomes" id="UP000095023">
    <property type="component" value="Unassembled WGS sequence"/>
</dbReference>
<dbReference type="Pfam" id="PF05821">
    <property type="entry name" value="NDUF_B8"/>
    <property type="match status" value="1"/>
</dbReference>